<comment type="similarity">
    <text evidence="1">Belongs to the LysR transcriptional regulatory family.</text>
</comment>
<comment type="caution">
    <text evidence="6">The sequence shown here is derived from an EMBL/GenBank/DDBJ whole genome shotgun (WGS) entry which is preliminary data.</text>
</comment>
<dbReference type="InterPro" id="IPR036390">
    <property type="entry name" value="WH_DNA-bd_sf"/>
</dbReference>
<dbReference type="InterPro" id="IPR005119">
    <property type="entry name" value="LysR_subst-bd"/>
</dbReference>
<organism evidence="6 7">
    <name type="scientific">Pararoseomonas baculiformis</name>
    <dbReference type="NCBI Taxonomy" id="2820812"/>
    <lineage>
        <taxon>Bacteria</taxon>
        <taxon>Pseudomonadati</taxon>
        <taxon>Pseudomonadota</taxon>
        <taxon>Alphaproteobacteria</taxon>
        <taxon>Acetobacterales</taxon>
        <taxon>Acetobacteraceae</taxon>
        <taxon>Pararoseomonas</taxon>
    </lineage>
</organism>
<evidence type="ECO:0000313" key="6">
    <source>
        <dbReference type="EMBL" id="MBP0447205.1"/>
    </source>
</evidence>
<protein>
    <submittedName>
        <fullName evidence="6">LysR family transcriptional regulator</fullName>
    </submittedName>
</protein>
<dbReference type="SUPFAM" id="SSF53850">
    <property type="entry name" value="Periplasmic binding protein-like II"/>
    <property type="match status" value="1"/>
</dbReference>
<dbReference type="PROSITE" id="PS50931">
    <property type="entry name" value="HTH_LYSR"/>
    <property type="match status" value="1"/>
</dbReference>
<keyword evidence="4" id="KW-0804">Transcription</keyword>
<dbReference type="PANTHER" id="PTHR30537:SF74">
    <property type="entry name" value="HTH-TYPE TRANSCRIPTIONAL REGULATOR TRPI"/>
    <property type="match status" value="1"/>
</dbReference>
<evidence type="ECO:0000259" key="5">
    <source>
        <dbReference type="PROSITE" id="PS50931"/>
    </source>
</evidence>
<name>A0ABS4AL10_9PROT</name>
<evidence type="ECO:0000256" key="1">
    <source>
        <dbReference type="ARBA" id="ARBA00009437"/>
    </source>
</evidence>
<dbReference type="PRINTS" id="PR00039">
    <property type="entry name" value="HTHLYSR"/>
</dbReference>
<reference evidence="6 7" key="1">
    <citation type="submission" date="2021-03" db="EMBL/GenBank/DDBJ databases">
        <authorList>
            <person name="So Y."/>
        </authorList>
    </citation>
    <scope>NUCLEOTIDE SEQUENCE [LARGE SCALE GENOMIC DNA]</scope>
    <source>
        <strain evidence="6 7">SSH11</strain>
    </source>
</reference>
<dbReference type="RefSeq" id="WP_209381475.1">
    <property type="nucleotide sequence ID" value="NZ_JAGIZB010000028.1"/>
</dbReference>
<dbReference type="SUPFAM" id="SSF46785">
    <property type="entry name" value="Winged helix' DNA-binding domain"/>
    <property type="match status" value="1"/>
</dbReference>
<dbReference type="InterPro" id="IPR000847">
    <property type="entry name" value="LysR_HTH_N"/>
</dbReference>
<evidence type="ECO:0000256" key="4">
    <source>
        <dbReference type="ARBA" id="ARBA00023163"/>
    </source>
</evidence>
<dbReference type="EMBL" id="JAGIZB010000028">
    <property type="protein sequence ID" value="MBP0447205.1"/>
    <property type="molecule type" value="Genomic_DNA"/>
</dbReference>
<dbReference type="Gene3D" id="3.40.190.10">
    <property type="entry name" value="Periplasmic binding protein-like II"/>
    <property type="match status" value="2"/>
</dbReference>
<keyword evidence="7" id="KW-1185">Reference proteome</keyword>
<dbReference type="InterPro" id="IPR058163">
    <property type="entry name" value="LysR-type_TF_proteobact-type"/>
</dbReference>
<dbReference type="Gene3D" id="1.10.10.10">
    <property type="entry name" value="Winged helix-like DNA-binding domain superfamily/Winged helix DNA-binding domain"/>
    <property type="match status" value="1"/>
</dbReference>
<evidence type="ECO:0000313" key="7">
    <source>
        <dbReference type="Proteomes" id="UP000681594"/>
    </source>
</evidence>
<dbReference type="Pfam" id="PF03466">
    <property type="entry name" value="LysR_substrate"/>
    <property type="match status" value="1"/>
</dbReference>
<keyword evidence="3" id="KW-0238">DNA-binding</keyword>
<proteinExistence type="inferred from homology"/>
<dbReference type="InterPro" id="IPR036388">
    <property type="entry name" value="WH-like_DNA-bd_sf"/>
</dbReference>
<dbReference type="CDD" id="cd08432">
    <property type="entry name" value="PBP2_GcdR_TrpI_HvrB_AmpR_like"/>
    <property type="match status" value="1"/>
</dbReference>
<gene>
    <name evidence="6" type="ORF">J8J14_20740</name>
</gene>
<dbReference type="Pfam" id="PF00126">
    <property type="entry name" value="HTH_1"/>
    <property type="match status" value="1"/>
</dbReference>
<dbReference type="PANTHER" id="PTHR30537">
    <property type="entry name" value="HTH-TYPE TRANSCRIPTIONAL REGULATOR"/>
    <property type="match status" value="1"/>
</dbReference>
<evidence type="ECO:0000256" key="3">
    <source>
        <dbReference type="ARBA" id="ARBA00023125"/>
    </source>
</evidence>
<feature type="domain" description="HTH lysR-type" evidence="5">
    <location>
        <begin position="1"/>
        <end position="64"/>
    </location>
</feature>
<keyword evidence="2" id="KW-0805">Transcription regulation</keyword>
<accession>A0ABS4AL10</accession>
<evidence type="ECO:0000256" key="2">
    <source>
        <dbReference type="ARBA" id="ARBA00023015"/>
    </source>
</evidence>
<dbReference type="Proteomes" id="UP000681594">
    <property type="component" value="Unassembled WGS sequence"/>
</dbReference>
<sequence length="294" mass="31681">MTYRRLPSLVALRSFEAAARHRSVTRAAGELSVTPGAVSRGVRALEEELGAALFTRGTSGLVLTPAGEALFAAAREGLDRVAAGVVAMRHAAPRRRLRVGAYTLFASRWLIPRWNRLRERHPELEIELQTSADPLDLVPGTFDAVIAVADARPRPGMTMLPLVPIEMMPVCAPRLARAFDWSGVMLLHSRQRPEDWARWLQAAGITGADPAAGPTFESIALSLVAAAEGLGVALAIRALVRADLAAGRLVVPHPFVRDTTRCFTLMCRAERADDPAMAALRGWLAEEASGEVSS</sequence>